<dbReference type="GO" id="GO:0006605">
    <property type="term" value="P:protein targeting"/>
    <property type="evidence" value="ECO:0007669"/>
    <property type="project" value="UniProtKB-UniRule"/>
</dbReference>
<keyword evidence="11" id="KW-0966">Cell projection</keyword>
<comment type="subcellular location">
    <subcellularLocation>
        <location evidence="10">Cell membrane</location>
        <topology evidence="10">Multi-pass membrane protein</topology>
    </subcellularLocation>
    <subcellularLocation>
        <location evidence="10">Bacterial flagellum basal body</location>
    </subcellularLocation>
</comment>
<keyword evidence="6 10" id="KW-1133">Transmembrane helix</keyword>
<keyword evidence="11" id="KW-0282">Flagellum</keyword>
<proteinExistence type="inferred from homology"/>
<evidence type="ECO:0000256" key="8">
    <source>
        <dbReference type="ARBA" id="ARBA00023143"/>
    </source>
</evidence>
<name>A0AAN5MJQ5_MORMO</name>
<dbReference type="NCBIfam" id="TIGR01400">
    <property type="entry name" value="fliR"/>
    <property type="match status" value="1"/>
</dbReference>
<evidence type="ECO:0000256" key="4">
    <source>
        <dbReference type="ARBA" id="ARBA00022475"/>
    </source>
</evidence>
<dbReference type="PRINTS" id="PR00953">
    <property type="entry name" value="TYPE3IMRPROT"/>
</dbReference>
<evidence type="ECO:0000256" key="10">
    <source>
        <dbReference type="RuleBase" id="RU362071"/>
    </source>
</evidence>
<dbReference type="InterPro" id="IPR002010">
    <property type="entry name" value="T3SS_IM_R"/>
</dbReference>
<evidence type="ECO:0000256" key="5">
    <source>
        <dbReference type="ARBA" id="ARBA00022692"/>
    </source>
</evidence>
<dbReference type="EMBL" id="DACSWI010000014">
    <property type="protein sequence ID" value="HAT3810689.1"/>
    <property type="molecule type" value="Genomic_DNA"/>
</dbReference>
<reference evidence="11" key="2">
    <citation type="submission" date="2020-10" db="EMBL/GenBank/DDBJ databases">
        <authorList>
            <consortium name="NCBI Pathogen Detection Project"/>
        </authorList>
    </citation>
    <scope>NUCLEOTIDE SEQUENCE</scope>
    <source>
        <strain evidence="11">Morganella morganii ARLG-3209</strain>
    </source>
</reference>
<comment type="caution">
    <text evidence="11">The sequence shown here is derived from an EMBL/GenBank/DDBJ whole genome shotgun (WGS) entry which is preliminary data.</text>
</comment>
<gene>
    <name evidence="11" type="primary">fliR</name>
    <name evidence="11" type="ORF">I8608_003588</name>
</gene>
<evidence type="ECO:0000313" key="12">
    <source>
        <dbReference type="Proteomes" id="UP000865968"/>
    </source>
</evidence>
<dbReference type="Proteomes" id="UP000865968">
    <property type="component" value="Unassembled WGS sequence"/>
</dbReference>
<dbReference type="PANTHER" id="PTHR30065:SF8">
    <property type="entry name" value="FLAGELLAR BIOSYNTHETIC PROTEIN FLIR"/>
    <property type="match status" value="1"/>
</dbReference>
<feature type="transmembrane region" description="Helical" evidence="10">
    <location>
        <begin position="171"/>
        <end position="199"/>
    </location>
</feature>
<dbReference type="PANTHER" id="PTHR30065">
    <property type="entry name" value="FLAGELLAR BIOSYNTHETIC PROTEIN FLIR"/>
    <property type="match status" value="1"/>
</dbReference>
<evidence type="ECO:0000313" key="11">
    <source>
        <dbReference type="EMBL" id="HAT3810689.1"/>
    </source>
</evidence>
<accession>A0AAN5MJQ5</accession>
<keyword evidence="11" id="KW-0969">Cilium</keyword>
<dbReference type="AlphaFoldDB" id="A0AAN5MJQ5"/>
<evidence type="ECO:0000256" key="1">
    <source>
        <dbReference type="ARBA" id="ARBA00002578"/>
    </source>
</evidence>
<evidence type="ECO:0000256" key="3">
    <source>
        <dbReference type="ARBA" id="ARBA00021717"/>
    </source>
</evidence>
<feature type="transmembrane region" description="Helical" evidence="10">
    <location>
        <begin position="71"/>
        <end position="95"/>
    </location>
</feature>
<reference evidence="11" key="1">
    <citation type="journal article" date="2018" name="Genome Biol.">
        <title>SKESA: strategic k-mer extension for scrupulous assemblies.</title>
        <authorList>
            <person name="Souvorov A."/>
            <person name="Agarwala R."/>
            <person name="Lipman D.J."/>
        </authorList>
    </citation>
    <scope>NUCLEOTIDE SEQUENCE</scope>
    <source>
        <strain evidence="11">Morganella morganii ARLG-3209</strain>
    </source>
</reference>
<dbReference type="Pfam" id="PF01311">
    <property type="entry name" value="Bac_export_1"/>
    <property type="match status" value="1"/>
</dbReference>
<feature type="transmembrane region" description="Helical" evidence="10">
    <location>
        <begin position="128"/>
        <end position="151"/>
    </location>
</feature>
<protein>
    <recommendedName>
        <fullName evidence="3 9">Flagellar biosynthetic protein FliR</fullName>
    </recommendedName>
</protein>
<feature type="transmembrane region" description="Helical" evidence="10">
    <location>
        <begin position="211"/>
        <end position="233"/>
    </location>
</feature>
<feature type="transmembrane region" description="Helical" evidence="10">
    <location>
        <begin position="16"/>
        <end position="33"/>
    </location>
</feature>
<evidence type="ECO:0000256" key="6">
    <source>
        <dbReference type="ARBA" id="ARBA00022989"/>
    </source>
</evidence>
<comment type="function">
    <text evidence="1 10">Role in flagellar biosynthesis.</text>
</comment>
<comment type="similarity">
    <text evidence="2 10">Belongs to the FliR/MopE/SpaR family.</text>
</comment>
<evidence type="ECO:0000256" key="7">
    <source>
        <dbReference type="ARBA" id="ARBA00023136"/>
    </source>
</evidence>
<organism evidence="11 12">
    <name type="scientific">Morganella morganii</name>
    <name type="common">Proteus morganii</name>
    <dbReference type="NCBI Taxonomy" id="582"/>
    <lineage>
        <taxon>Bacteria</taxon>
        <taxon>Pseudomonadati</taxon>
        <taxon>Pseudomonadota</taxon>
        <taxon>Gammaproteobacteria</taxon>
        <taxon>Enterobacterales</taxon>
        <taxon>Morganellaceae</taxon>
        <taxon>Morganella</taxon>
    </lineage>
</organism>
<keyword evidence="8 10" id="KW-0975">Bacterial flagellum</keyword>
<feature type="transmembrane region" description="Helical" evidence="10">
    <location>
        <begin position="45"/>
        <end position="65"/>
    </location>
</feature>
<dbReference type="InterPro" id="IPR006303">
    <property type="entry name" value="FliR"/>
</dbReference>
<evidence type="ECO:0000256" key="9">
    <source>
        <dbReference type="NCBIfam" id="TIGR01400"/>
    </source>
</evidence>
<dbReference type="GO" id="GO:0005886">
    <property type="term" value="C:plasma membrane"/>
    <property type="evidence" value="ECO:0007669"/>
    <property type="project" value="UniProtKB-SubCell"/>
</dbReference>
<dbReference type="RefSeq" id="WP_262860394.1">
    <property type="nucleotide sequence ID" value="NZ_JAHTVY010000011.1"/>
</dbReference>
<dbReference type="GO" id="GO:0009425">
    <property type="term" value="C:bacterial-type flagellum basal body"/>
    <property type="evidence" value="ECO:0007669"/>
    <property type="project" value="UniProtKB-SubCell"/>
</dbReference>
<keyword evidence="7 10" id="KW-0472">Membrane</keyword>
<sequence>MLSLSVLSLYPLINQYFWPFLRILAVFSSSPIFNEKEINKKTKIALAMILTLLVAPGLPQTQVNIFSIDALWVGIQQILIGVAMGLTIQFIFIAIRHAGEIIGLQMGLSFATFYDPSGGQNMPVISRILNLLATLLFLAFNGHLMLIDALVMSFEAIPIQHNLLRSEGFMIFVQTSGLIFTSGMILALPIVSVLLCLNLIMGILNRLTPQLSIFVVGFPLSLSIGMLSLSLLMYSFSPFFQRLINAIFENLSSVLIGFSVV</sequence>
<keyword evidence="5 10" id="KW-0812">Transmembrane</keyword>
<evidence type="ECO:0000256" key="2">
    <source>
        <dbReference type="ARBA" id="ARBA00009772"/>
    </source>
</evidence>
<keyword evidence="4 10" id="KW-1003">Cell membrane</keyword>
<dbReference type="GO" id="GO:0044780">
    <property type="term" value="P:bacterial-type flagellum assembly"/>
    <property type="evidence" value="ECO:0007669"/>
    <property type="project" value="UniProtKB-UniRule"/>
</dbReference>